<name>A0ABV0ET01_9ENTE</name>
<dbReference type="Proteomes" id="UP000664357">
    <property type="component" value="Unassembled WGS sequence"/>
</dbReference>
<evidence type="ECO:0000313" key="2">
    <source>
        <dbReference type="Proteomes" id="UP000664357"/>
    </source>
</evidence>
<keyword evidence="2" id="KW-1185">Reference proteome</keyword>
<gene>
    <name evidence="1" type="ORF">JZO67_002671</name>
</gene>
<protein>
    <submittedName>
        <fullName evidence="1">Uncharacterized protein</fullName>
    </submittedName>
</protein>
<dbReference type="EMBL" id="JAFREL020000002">
    <property type="protein sequence ID" value="MEO1770718.1"/>
    <property type="molecule type" value="Genomic_DNA"/>
</dbReference>
<proteinExistence type="predicted"/>
<reference evidence="1 2" key="2">
    <citation type="submission" date="2024-02" db="EMBL/GenBank/DDBJ databases">
        <title>The Genome Sequence of Enterococcus sp. DIV0159.</title>
        <authorList>
            <person name="Earl A."/>
            <person name="Manson A."/>
            <person name="Gilmore M."/>
            <person name="Sanders J."/>
            <person name="Shea T."/>
            <person name="Howe W."/>
            <person name="Livny J."/>
            <person name="Cuomo C."/>
            <person name="Neafsey D."/>
            <person name="Birren B."/>
        </authorList>
    </citation>
    <scope>NUCLEOTIDE SEQUENCE [LARGE SCALE GENOMIC DNA]</scope>
    <source>
        <strain evidence="1 2">665A</strain>
    </source>
</reference>
<organism evidence="1 2">
    <name type="scientific">Candidatus Enterococcus ferrettii</name>
    <dbReference type="NCBI Taxonomy" id="2815324"/>
    <lineage>
        <taxon>Bacteria</taxon>
        <taxon>Bacillati</taxon>
        <taxon>Bacillota</taxon>
        <taxon>Bacilli</taxon>
        <taxon>Lactobacillales</taxon>
        <taxon>Enterococcaceae</taxon>
        <taxon>Enterococcus</taxon>
    </lineage>
</organism>
<dbReference type="RefSeq" id="WP_207703671.1">
    <property type="nucleotide sequence ID" value="NZ_JAFREL020000002.1"/>
</dbReference>
<sequence>MRAIELFLCQLGEESNTLLTYSSITAAEYTVWVEENTSVKELPLKVFTILCTLSHLSYDEVLKQLVKYELLAE</sequence>
<accession>A0ABV0ET01</accession>
<reference evidence="1 2" key="1">
    <citation type="submission" date="2021-03" db="EMBL/GenBank/DDBJ databases">
        <authorList>
            <person name="Gilmore M.S."/>
            <person name="Schwartzman J."/>
            <person name="Van Tyne D."/>
            <person name="Martin M."/>
            <person name="Earl A.M."/>
            <person name="Manson A.L."/>
            <person name="Straub T."/>
            <person name="Salamzade R."/>
            <person name="Saavedra J."/>
            <person name="Lebreton F."/>
            <person name="Prichula J."/>
            <person name="Schaufler K."/>
            <person name="Gaca A."/>
            <person name="Sgardioli B."/>
            <person name="Wagenaar J."/>
            <person name="Strong T."/>
        </authorList>
    </citation>
    <scope>NUCLEOTIDE SEQUENCE [LARGE SCALE GENOMIC DNA]</scope>
    <source>
        <strain evidence="1 2">665A</strain>
    </source>
</reference>
<evidence type="ECO:0000313" key="1">
    <source>
        <dbReference type="EMBL" id="MEO1770718.1"/>
    </source>
</evidence>
<comment type="caution">
    <text evidence="1">The sequence shown here is derived from an EMBL/GenBank/DDBJ whole genome shotgun (WGS) entry which is preliminary data.</text>
</comment>